<name>A0A9W9JAG1_9EURO</name>
<dbReference type="EMBL" id="JAPQKQ010000006">
    <property type="protein sequence ID" value="KAJ5192829.1"/>
    <property type="molecule type" value="Genomic_DNA"/>
</dbReference>
<dbReference type="CDD" id="cd05233">
    <property type="entry name" value="SDR_c"/>
    <property type="match status" value="1"/>
</dbReference>
<dbReference type="GO" id="GO:0016491">
    <property type="term" value="F:oxidoreductase activity"/>
    <property type="evidence" value="ECO:0007669"/>
    <property type="project" value="UniProtKB-KW"/>
</dbReference>
<keyword evidence="2" id="KW-0521">NADP</keyword>
<reference evidence="4" key="1">
    <citation type="submission" date="2022-11" db="EMBL/GenBank/DDBJ databases">
        <authorList>
            <person name="Petersen C."/>
        </authorList>
    </citation>
    <scope>NUCLEOTIDE SEQUENCE</scope>
    <source>
        <strain evidence="4">IBT 20477</strain>
    </source>
</reference>
<sequence>MTQGVKRYTGLLSSKVVLIIGGTSGIGYAVAEGALEHGALVTLVGSNKTKLEDALSKLREAYPLATSNGQLRGFQADLSCAETLDATVPTLLKYAANGAKINHLVVTAADMTVPPPIHDVTVQNINSTNTLRFFAPLILTKHLPQFMEKRADNSVTLTSGAHGQKADPGWSVIAGYCGAIEGLMRGLAVEMKPLRFNVVSPGPIVTQAVKDILGEHYEAAIKVAQQKALVGEAGSPEKVAQAYLYLMKDGFVTGTVLESNGGFLLT</sequence>
<proteinExistence type="inferred from homology"/>
<evidence type="ECO:0000313" key="5">
    <source>
        <dbReference type="Proteomes" id="UP001150942"/>
    </source>
</evidence>
<accession>A0A9W9JAG1</accession>
<dbReference type="PRINTS" id="PR00081">
    <property type="entry name" value="GDHRDH"/>
</dbReference>
<evidence type="ECO:0000256" key="1">
    <source>
        <dbReference type="ARBA" id="ARBA00006484"/>
    </source>
</evidence>
<protein>
    <submittedName>
        <fullName evidence="4">Glucose/ribitol dehydrogenase</fullName>
    </submittedName>
</protein>
<keyword evidence="3" id="KW-0560">Oxidoreductase</keyword>
<evidence type="ECO:0000256" key="2">
    <source>
        <dbReference type="ARBA" id="ARBA00022857"/>
    </source>
</evidence>
<gene>
    <name evidence="4" type="ORF">N7449_008971</name>
</gene>
<dbReference type="InterPro" id="IPR036291">
    <property type="entry name" value="NAD(P)-bd_dom_sf"/>
</dbReference>
<dbReference type="OrthoDB" id="294295at2759"/>
<dbReference type="SUPFAM" id="SSF51735">
    <property type="entry name" value="NAD(P)-binding Rossmann-fold domains"/>
    <property type="match status" value="1"/>
</dbReference>
<dbReference type="InterPro" id="IPR002347">
    <property type="entry name" value="SDR_fam"/>
</dbReference>
<dbReference type="Pfam" id="PF23441">
    <property type="entry name" value="SDR"/>
    <property type="match status" value="1"/>
</dbReference>
<dbReference type="InterPro" id="IPR051122">
    <property type="entry name" value="SDR_DHRS6-like"/>
</dbReference>
<reference evidence="4" key="2">
    <citation type="journal article" date="2023" name="IMA Fungus">
        <title>Comparative genomic study of the Penicillium genus elucidates a diverse pangenome and 15 lateral gene transfer events.</title>
        <authorList>
            <person name="Petersen C."/>
            <person name="Sorensen T."/>
            <person name="Nielsen M.R."/>
            <person name="Sondergaard T.E."/>
            <person name="Sorensen J.L."/>
            <person name="Fitzpatrick D.A."/>
            <person name="Frisvad J.C."/>
            <person name="Nielsen K.L."/>
        </authorList>
    </citation>
    <scope>NUCLEOTIDE SEQUENCE</scope>
    <source>
        <strain evidence="4">IBT 20477</strain>
    </source>
</reference>
<evidence type="ECO:0000313" key="4">
    <source>
        <dbReference type="EMBL" id="KAJ5192829.1"/>
    </source>
</evidence>
<dbReference type="InterPro" id="IPR057571">
    <property type="entry name" value="SDR_PhqE-like"/>
</dbReference>
<organism evidence="4 5">
    <name type="scientific">Penicillium cf. viridicatum</name>
    <dbReference type="NCBI Taxonomy" id="2972119"/>
    <lineage>
        <taxon>Eukaryota</taxon>
        <taxon>Fungi</taxon>
        <taxon>Dikarya</taxon>
        <taxon>Ascomycota</taxon>
        <taxon>Pezizomycotina</taxon>
        <taxon>Eurotiomycetes</taxon>
        <taxon>Eurotiomycetidae</taxon>
        <taxon>Eurotiales</taxon>
        <taxon>Aspergillaceae</taxon>
        <taxon>Penicillium</taxon>
    </lineage>
</organism>
<dbReference type="AlphaFoldDB" id="A0A9W9JAG1"/>
<comment type="caution">
    <text evidence="4">The sequence shown here is derived from an EMBL/GenBank/DDBJ whole genome shotgun (WGS) entry which is preliminary data.</text>
</comment>
<keyword evidence="5" id="KW-1185">Reference proteome</keyword>
<comment type="similarity">
    <text evidence="1">Belongs to the short-chain dehydrogenases/reductases (SDR) family.</text>
</comment>
<dbReference type="PANTHER" id="PTHR43477">
    <property type="entry name" value="DIHYDROANTICAPSIN 7-DEHYDROGENASE"/>
    <property type="match status" value="1"/>
</dbReference>
<dbReference type="Gene3D" id="3.40.50.720">
    <property type="entry name" value="NAD(P)-binding Rossmann-like Domain"/>
    <property type="match status" value="1"/>
</dbReference>
<dbReference type="Proteomes" id="UP001150942">
    <property type="component" value="Unassembled WGS sequence"/>
</dbReference>
<evidence type="ECO:0000256" key="3">
    <source>
        <dbReference type="ARBA" id="ARBA00023002"/>
    </source>
</evidence>
<dbReference type="PANTHER" id="PTHR43477:SF1">
    <property type="entry name" value="DIHYDROANTICAPSIN 7-DEHYDROGENASE"/>
    <property type="match status" value="1"/>
</dbReference>